<keyword evidence="4" id="KW-1185">Reference proteome</keyword>
<evidence type="ECO:0000256" key="1">
    <source>
        <dbReference type="SAM" id="MobiDB-lite"/>
    </source>
</evidence>
<sequence length="193" mass="21564">MMKMGVLYGSFSNRIGICGFKIIKGGLGMVAPDVEIDDGKGTILISSEEGETEENSEKILEQFGINNGVRLKCDDFLQNYNLSIVIYHRDKLEEDKEFQIVGDISEIQAKDVAVRENEDEQINGLTDTPAAEAATAVEDEDEVMLVEEEEEVHETIISKKRKLVDGPEGLNGDRSKKQKLTNDVAEHYDNIRI</sequence>
<gene>
    <name evidence="3" type="ORF">CHS0354_024693</name>
</gene>
<dbReference type="AlphaFoldDB" id="A0AAE0VKP6"/>
<name>A0AAE0VKP6_9BIVA</name>
<dbReference type="Proteomes" id="UP001195483">
    <property type="component" value="Unassembled WGS sequence"/>
</dbReference>
<dbReference type="InterPro" id="IPR028077">
    <property type="entry name" value="UAE_UbL_dom"/>
</dbReference>
<evidence type="ECO:0000313" key="3">
    <source>
        <dbReference type="EMBL" id="KAK3581161.1"/>
    </source>
</evidence>
<reference evidence="3" key="2">
    <citation type="journal article" date="2021" name="Genome Biol. Evol.">
        <title>Developing a high-quality reference genome for a parasitic bivalve with doubly uniparental inheritance (Bivalvia: Unionida).</title>
        <authorList>
            <person name="Smith C.H."/>
        </authorList>
    </citation>
    <scope>NUCLEOTIDE SEQUENCE</scope>
    <source>
        <strain evidence="3">CHS0354</strain>
        <tissue evidence="3">Mantle</tissue>
    </source>
</reference>
<organism evidence="3 4">
    <name type="scientific">Potamilus streckersoni</name>
    <dbReference type="NCBI Taxonomy" id="2493646"/>
    <lineage>
        <taxon>Eukaryota</taxon>
        <taxon>Metazoa</taxon>
        <taxon>Spiralia</taxon>
        <taxon>Lophotrochozoa</taxon>
        <taxon>Mollusca</taxon>
        <taxon>Bivalvia</taxon>
        <taxon>Autobranchia</taxon>
        <taxon>Heteroconchia</taxon>
        <taxon>Palaeoheterodonta</taxon>
        <taxon>Unionida</taxon>
        <taxon>Unionoidea</taxon>
        <taxon>Unionidae</taxon>
        <taxon>Ambleminae</taxon>
        <taxon>Lampsilini</taxon>
        <taxon>Potamilus</taxon>
    </lineage>
</organism>
<protein>
    <recommendedName>
        <fullName evidence="2">Ubiquitin/SUMO-activating enzyme ubiquitin-like domain-containing protein</fullName>
    </recommendedName>
</protein>
<comment type="caution">
    <text evidence="3">The sequence shown here is derived from an EMBL/GenBank/DDBJ whole genome shotgun (WGS) entry which is preliminary data.</text>
</comment>
<evidence type="ECO:0000259" key="2">
    <source>
        <dbReference type="Pfam" id="PF14732"/>
    </source>
</evidence>
<reference evidence="3" key="1">
    <citation type="journal article" date="2021" name="Genome Biol. Evol.">
        <title>A High-Quality Reference Genome for a Parasitic Bivalve with Doubly Uniparental Inheritance (Bivalvia: Unionida).</title>
        <authorList>
            <person name="Smith C.H."/>
        </authorList>
    </citation>
    <scope>NUCLEOTIDE SEQUENCE</scope>
    <source>
        <strain evidence="3">CHS0354</strain>
    </source>
</reference>
<accession>A0AAE0VKP6</accession>
<feature type="domain" description="Ubiquitin/SUMO-activating enzyme ubiquitin-like" evidence="2">
    <location>
        <begin position="21"/>
        <end position="93"/>
    </location>
</feature>
<feature type="compositionally biased region" description="Basic and acidic residues" evidence="1">
    <location>
        <begin position="184"/>
        <end position="193"/>
    </location>
</feature>
<dbReference type="Pfam" id="PF14732">
    <property type="entry name" value="UAE_UbL"/>
    <property type="match status" value="1"/>
</dbReference>
<proteinExistence type="predicted"/>
<dbReference type="Gene3D" id="3.10.290.20">
    <property type="entry name" value="Ubiquitin-like 2 activating enzyme e1b. Chain: B, domain 3"/>
    <property type="match status" value="1"/>
</dbReference>
<reference evidence="3" key="3">
    <citation type="submission" date="2023-05" db="EMBL/GenBank/DDBJ databases">
        <authorList>
            <person name="Smith C.H."/>
        </authorList>
    </citation>
    <scope>NUCLEOTIDE SEQUENCE</scope>
    <source>
        <strain evidence="3">CHS0354</strain>
        <tissue evidence="3">Mantle</tissue>
    </source>
</reference>
<dbReference type="EMBL" id="JAEAOA010001462">
    <property type="protein sequence ID" value="KAK3581161.1"/>
    <property type="molecule type" value="Genomic_DNA"/>
</dbReference>
<evidence type="ECO:0000313" key="4">
    <source>
        <dbReference type="Proteomes" id="UP001195483"/>
    </source>
</evidence>
<feature type="region of interest" description="Disordered" evidence="1">
    <location>
        <begin position="163"/>
        <end position="193"/>
    </location>
</feature>